<dbReference type="PANTHER" id="PTHR46242:SF1">
    <property type="entry name" value="ZINC FINGER CCHC DOMAIN-CONTAINING PROTEIN 9"/>
    <property type="match status" value="1"/>
</dbReference>
<proteinExistence type="predicted"/>
<dbReference type="Proteomes" id="UP000230750">
    <property type="component" value="Unassembled WGS sequence"/>
</dbReference>
<keyword evidence="5" id="KW-1185">Reference proteome</keyword>
<dbReference type="PROSITE" id="PS50158">
    <property type="entry name" value="ZF_CCHC"/>
    <property type="match status" value="1"/>
</dbReference>
<keyword evidence="1" id="KW-0862">Zinc</keyword>
<dbReference type="Gene3D" id="4.10.60.10">
    <property type="entry name" value="Zinc finger, CCHC-type"/>
    <property type="match status" value="3"/>
</dbReference>
<dbReference type="EMBL" id="MRZV01000033">
    <property type="protein sequence ID" value="PIK61386.1"/>
    <property type="molecule type" value="Genomic_DNA"/>
</dbReference>
<dbReference type="GO" id="GO:0008270">
    <property type="term" value="F:zinc ion binding"/>
    <property type="evidence" value="ECO:0007669"/>
    <property type="project" value="UniProtKB-KW"/>
</dbReference>
<evidence type="ECO:0000313" key="5">
    <source>
        <dbReference type="Proteomes" id="UP000230750"/>
    </source>
</evidence>
<evidence type="ECO:0000256" key="1">
    <source>
        <dbReference type="PROSITE-ProRule" id="PRU00047"/>
    </source>
</evidence>
<feature type="compositionally biased region" description="Low complexity" evidence="2">
    <location>
        <begin position="45"/>
        <end position="62"/>
    </location>
</feature>
<dbReference type="OrthoDB" id="3863715at2759"/>
<keyword evidence="1" id="KW-0479">Metal-binding</keyword>
<feature type="region of interest" description="Disordered" evidence="2">
    <location>
        <begin position="42"/>
        <end position="87"/>
    </location>
</feature>
<dbReference type="InterPro" id="IPR001878">
    <property type="entry name" value="Znf_CCHC"/>
</dbReference>
<evidence type="ECO:0000259" key="3">
    <source>
        <dbReference type="PROSITE" id="PS50158"/>
    </source>
</evidence>
<accession>A0A2G8LMA3</accession>
<comment type="caution">
    <text evidence="4">The sequence shown here is derived from an EMBL/GenBank/DDBJ whole genome shotgun (WGS) entry which is preliminary data.</text>
</comment>
<dbReference type="InterPro" id="IPR042246">
    <property type="entry name" value="ZCCHC9"/>
</dbReference>
<gene>
    <name evidence="4" type="ORF">BSL78_01685</name>
</gene>
<dbReference type="STRING" id="307972.A0A2G8LMA3"/>
<dbReference type="SUPFAM" id="SSF57756">
    <property type="entry name" value="Retrovirus zinc finger-like domains"/>
    <property type="match status" value="3"/>
</dbReference>
<feature type="domain" description="CCHC-type" evidence="3">
    <location>
        <begin position="31"/>
        <end position="46"/>
    </location>
</feature>
<protein>
    <submittedName>
        <fullName evidence="4">Putative zinc finger CCHC domain-containing protein 9-like isoform X3</fullName>
    </submittedName>
</protein>
<dbReference type="InterPro" id="IPR036875">
    <property type="entry name" value="Znf_CCHC_sf"/>
</dbReference>
<organism evidence="4 5">
    <name type="scientific">Stichopus japonicus</name>
    <name type="common">Sea cucumber</name>
    <dbReference type="NCBI Taxonomy" id="307972"/>
    <lineage>
        <taxon>Eukaryota</taxon>
        <taxon>Metazoa</taxon>
        <taxon>Echinodermata</taxon>
        <taxon>Eleutherozoa</taxon>
        <taxon>Echinozoa</taxon>
        <taxon>Holothuroidea</taxon>
        <taxon>Aspidochirotacea</taxon>
        <taxon>Aspidochirotida</taxon>
        <taxon>Stichopodidae</taxon>
        <taxon>Apostichopus</taxon>
    </lineage>
</organism>
<feature type="compositionally biased region" description="Basic and acidic residues" evidence="2">
    <location>
        <begin position="64"/>
        <end position="87"/>
    </location>
</feature>
<dbReference type="SMART" id="SM00343">
    <property type="entry name" value="ZnF_C2HC"/>
    <property type="match status" value="6"/>
</dbReference>
<evidence type="ECO:0000313" key="4">
    <source>
        <dbReference type="EMBL" id="PIK61386.1"/>
    </source>
</evidence>
<dbReference type="Pfam" id="PF00098">
    <property type="entry name" value="zf-CCHC"/>
    <property type="match status" value="2"/>
</dbReference>
<dbReference type="AlphaFoldDB" id="A0A2G8LMA3"/>
<dbReference type="PANTHER" id="PTHR46242">
    <property type="entry name" value="ZINC FINGER CCHC DOMAIN-CONTAINING PROTEIN 9 ZCCHC9"/>
    <property type="match status" value="1"/>
</dbReference>
<feature type="region of interest" description="Disordered" evidence="2">
    <location>
        <begin position="1"/>
        <end position="21"/>
    </location>
</feature>
<dbReference type="GO" id="GO:0005730">
    <property type="term" value="C:nucleolus"/>
    <property type="evidence" value="ECO:0007669"/>
    <property type="project" value="TreeGrafter"/>
</dbReference>
<sequence>MTRFARSGIITTKKPHEASSWAELKRGWQTCHKCHQQGHVSKDCQSNQKSNSSQHNESNSVQVTRKDKTQKTGVEKKRERRRAEKQLKRIRLKEKSKRCEFCSEQGHPASECPRRVTETKFGACSRCGSTDHVASECQGRDVITETCTRCKQEGHNEEDCQLESSDNDDDEDSEDLSCPLCHERGHQVKGCPDNPRSIYPRGGCCKDCGSVEHKTKLCPTKLSIQDLEEVKVGTLHFGSTESADAFNQEPSTSSNNVKLKIKKKKTKIVVF</sequence>
<evidence type="ECO:0000256" key="2">
    <source>
        <dbReference type="SAM" id="MobiDB-lite"/>
    </source>
</evidence>
<dbReference type="GO" id="GO:0003676">
    <property type="term" value="F:nucleic acid binding"/>
    <property type="evidence" value="ECO:0007669"/>
    <property type="project" value="InterPro"/>
</dbReference>
<reference evidence="4 5" key="1">
    <citation type="journal article" date="2017" name="PLoS Biol.">
        <title>The sea cucumber genome provides insights into morphological evolution and visceral regeneration.</title>
        <authorList>
            <person name="Zhang X."/>
            <person name="Sun L."/>
            <person name="Yuan J."/>
            <person name="Sun Y."/>
            <person name="Gao Y."/>
            <person name="Zhang L."/>
            <person name="Li S."/>
            <person name="Dai H."/>
            <person name="Hamel J.F."/>
            <person name="Liu C."/>
            <person name="Yu Y."/>
            <person name="Liu S."/>
            <person name="Lin W."/>
            <person name="Guo K."/>
            <person name="Jin S."/>
            <person name="Xu P."/>
            <person name="Storey K.B."/>
            <person name="Huan P."/>
            <person name="Zhang T."/>
            <person name="Zhou Y."/>
            <person name="Zhang J."/>
            <person name="Lin C."/>
            <person name="Li X."/>
            <person name="Xing L."/>
            <person name="Huo D."/>
            <person name="Sun M."/>
            <person name="Wang L."/>
            <person name="Mercier A."/>
            <person name="Li F."/>
            <person name="Yang H."/>
            <person name="Xiang J."/>
        </authorList>
    </citation>
    <scope>NUCLEOTIDE SEQUENCE [LARGE SCALE GENOMIC DNA]</scope>
    <source>
        <strain evidence="4">Shaxun</strain>
        <tissue evidence="4">Muscle</tissue>
    </source>
</reference>
<name>A0A2G8LMA3_STIJA</name>
<keyword evidence="1" id="KW-0863">Zinc-finger</keyword>